<dbReference type="PANTHER" id="PTHR10954">
    <property type="entry name" value="RIBONUCLEASE H2 SUBUNIT A"/>
    <property type="match status" value="1"/>
</dbReference>
<dbReference type="NCBIfam" id="NF000595">
    <property type="entry name" value="PRK00015.1-3"/>
    <property type="match status" value="1"/>
</dbReference>
<dbReference type="GO" id="GO:0046872">
    <property type="term" value="F:metal ion binding"/>
    <property type="evidence" value="ECO:0007669"/>
    <property type="project" value="UniProtKB-KW"/>
</dbReference>
<name>A0A0W8FS16_9ZZZZ</name>
<reference evidence="15" key="1">
    <citation type="journal article" date="2015" name="Proc. Natl. Acad. Sci. U.S.A.">
        <title>Networks of energetic and metabolic interactions define dynamics in microbial communities.</title>
        <authorList>
            <person name="Embree M."/>
            <person name="Liu J.K."/>
            <person name="Al-Bassam M.M."/>
            <person name="Zengler K."/>
        </authorList>
    </citation>
    <scope>NUCLEOTIDE SEQUENCE</scope>
</reference>
<evidence type="ECO:0000313" key="15">
    <source>
        <dbReference type="EMBL" id="KUG23586.1"/>
    </source>
</evidence>
<dbReference type="CDD" id="cd07182">
    <property type="entry name" value="RNase_HII_bacteria_HII_like"/>
    <property type="match status" value="1"/>
</dbReference>
<dbReference type="InterPro" id="IPR022898">
    <property type="entry name" value="RNase_HII"/>
</dbReference>
<dbReference type="AlphaFoldDB" id="A0A0W8FS16"/>
<comment type="caution">
    <text evidence="15">The sequence shown here is derived from an EMBL/GenBank/DDBJ whole genome shotgun (WGS) entry which is preliminary data.</text>
</comment>
<dbReference type="EC" id="3.1.26.4" evidence="6"/>
<keyword evidence="10" id="KW-0479">Metal-binding</keyword>
<evidence type="ECO:0000259" key="14">
    <source>
        <dbReference type="PROSITE" id="PS51975"/>
    </source>
</evidence>
<comment type="cofactor">
    <cofactor evidence="3">
        <name>Mg(2+)</name>
        <dbReference type="ChEBI" id="CHEBI:18420"/>
    </cofactor>
</comment>
<evidence type="ECO:0000256" key="13">
    <source>
        <dbReference type="ARBA" id="ARBA00023211"/>
    </source>
</evidence>
<comment type="cofactor">
    <cofactor evidence="2">
        <name>Mn(2+)</name>
        <dbReference type="ChEBI" id="CHEBI:29035"/>
    </cofactor>
</comment>
<dbReference type="GO" id="GO:0032299">
    <property type="term" value="C:ribonuclease H2 complex"/>
    <property type="evidence" value="ECO:0007669"/>
    <property type="project" value="TreeGrafter"/>
</dbReference>
<dbReference type="HAMAP" id="MF_00052_B">
    <property type="entry name" value="RNase_HII_B"/>
    <property type="match status" value="1"/>
</dbReference>
<dbReference type="GO" id="GO:0005737">
    <property type="term" value="C:cytoplasm"/>
    <property type="evidence" value="ECO:0007669"/>
    <property type="project" value="UniProtKB-SubCell"/>
</dbReference>
<evidence type="ECO:0000256" key="7">
    <source>
        <dbReference type="ARBA" id="ARBA00019179"/>
    </source>
</evidence>
<dbReference type="PROSITE" id="PS51975">
    <property type="entry name" value="RNASE_H_2"/>
    <property type="match status" value="1"/>
</dbReference>
<gene>
    <name evidence="15" type="ORF">ASZ90_006635</name>
</gene>
<dbReference type="GO" id="GO:0003723">
    <property type="term" value="F:RNA binding"/>
    <property type="evidence" value="ECO:0007669"/>
    <property type="project" value="InterPro"/>
</dbReference>
<dbReference type="Gene3D" id="3.30.420.10">
    <property type="entry name" value="Ribonuclease H-like superfamily/Ribonuclease H"/>
    <property type="match status" value="1"/>
</dbReference>
<dbReference type="Pfam" id="PF01351">
    <property type="entry name" value="RNase_HII"/>
    <property type="match status" value="1"/>
</dbReference>
<comment type="catalytic activity">
    <reaction evidence="1">
        <text>Endonucleolytic cleavage to 5'-phosphomonoester.</text>
        <dbReference type="EC" id="3.1.26.4"/>
    </reaction>
</comment>
<comment type="similarity">
    <text evidence="5">Belongs to the RNase HII family.</text>
</comment>
<evidence type="ECO:0000256" key="12">
    <source>
        <dbReference type="ARBA" id="ARBA00022801"/>
    </source>
</evidence>
<evidence type="ECO:0000256" key="1">
    <source>
        <dbReference type="ARBA" id="ARBA00000077"/>
    </source>
</evidence>
<keyword evidence="11" id="KW-0255">Endonuclease</keyword>
<protein>
    <recommendedName>
        <fullName evidence="7">Ribonuclease HII</fullName>
        <ecNumber evidence="6">3.1.26.4</ecNumber>
    </recommendedName>
</protein>
<dbReference type="InterPro" id="IPR001352">
    <property type="entry name" value="RNase_HII/HIII"/>
</dbReference>
<dbReference type="GO" id="GO:0006298">
    <property type="term" value="P:mismatch repair"/>
    <property type="evidence" value="ECO:0007669"/>
    <property type="project" value="TreeGrafter"/>
</dbReference>
<keyword evidence="9" id="KW-0540">Nuclease</keyword>
<dbReference type="PANTHER" id="PTHR10954:SF18">
    <property type="entry name" value="RIBONUCLEASE HII"/>
    <property type="match status" value="1"/>
</dbReference>
<evidence type="ECO:0000256" key="5">
    <source>
        <dbReference type="ARBA" id="ARBA00007383"/>
    </source>
</evidence>
<evidence type="ECO:0000256" key="8">
    <source>
        <dbReference type="ARBA" id="ARBA00022490"/>
    </source>
</evidence>
<sequence length="205" mass="23068">MNTFEKIACQEGYQFIAGIDEAGRGPLAGPVVAAAVILPFDYLNPAIKDSKKLSEAKREELYEIINRDAVAIGTRVVDADTIDRLNILYATLQAMREAVLELSISPDFLLIDGNQRVPITTPQKTIVKGDSLSISIAAASIIAKVTRDRIMEMYHRQFPQYNFQQNKGYGTKDHLDAIRKFGICKIHRKSFHVKNLHQTNFEFNL</sequence>
<evidence type="ECO:0000256" key="3">
    <source>
        <dbReference type="ARBA" id="ARBA00001946"/>
    </source>
</evidence>
<dbReference type="SUPFAM" id="SSF53098">
    <property type="entry name" value="Ribonuclease H-like"/>
    <property type="match status" value="1"/>
</dbReference>
<evidence type="ECO:0000256" key="10">
    <source>
        <dbReference type="ARBA" id="ARBA00022723"/>
    </source>
</evidence>
<accession>A0A0W8FS16</accession>
<comment type="subcellular location">
    <subcellularLocation>
        <location evidence="4">Cytoplasm</location>
    </subcellularLocation>
</comment>
<feature type="domain" description="RNase H type-2" evidence="14">
    <location>
        <begin position="14"/>
        <end position="205"/>
    </location>
</feature>
<proteinExistence type="inferred from homology"/>
<keyword evidence="12 15" id="KW-0378">Hydrolase</keyword>
<dbReference type="GO" id="GO:0043137">
    <property type="term" value="P:DNA replication, removal of RNA primer"/>
    <property type="evidence" value="ECO:0007669"/>
    <property type="project" value="TreeGrafter"/>
</dbReference>
<keyword evidence="13" id="KW-0464">Manganese</keyword>
<dbReference type="InterPro" id="IPR036397">
    <property type="entry name" value="RNaseH_sf"/>
</dbReference>
<evidence type="ECO:0000256" key="2">
    <source>
        <dbReference type="ARBA" id="ARBA00001936"/>
    </source>
</evidence>
<evidence type="ECO:0000256" key="9">
    <source>
        <dbReference type="ARBA" id="ARBA00022722"/>
    </source>
</evidence>
<evidence type="ECO:0000256" key="11">
    <source>
        <dbReference type="ARBA" id="ARBA00022759"/>
    </source>
</evidence>
<evidence type="ECO:0000256" key="4">
    <source>
        <dbReference type="ARBA" id="ARBA00004496"/>
    </source>
</evidence>
<dbReference type="InterPro" id="IPR024567">
    <property type="entry name" value="RNase_HII/HIII_dom"/>
</dbReference>
<keyword evidence="8" id="KW-0963">Cytoplasm</keyword>
<evidence type="ECO:0000256" key="6">
    <source>
        <dbReference type="ARBA" id="ARBA00012180"/>
    </source>
</evidence>
<dbReference type="FunFam" id="3.30.420.10:FF:000006">
    <property type="entry name" value="Ribonuclease HII"/>
    <property type="match status" value="1"/>
</dbReference>
<dbReference type="GO" id="GO:0004523">
    <property type="term" value="F:RNA-DNA hybrid ribonuclease activity"/>
    <property type="evidence" value="ECO:0007669"/>
    <property type="project" value="UniProtKB-EC"/>
</dbReference>
<dbReference type="EMBL" id="LNQE01000898">
    <property type="protein sequence ID" value="KUG23586.1"/>
    <property type="molecule type" value="Genomic_DNA"/>
</dbReference>
<dbReference type="InterPro" id="IPR012337">
    <property type="entry name" value="RNaseH-like_sf"/>
</dbReference>
<organism evidence="15">
    <name type="scientific">hydrocarbon metagenome</name>
    <dbReference type="NCBI Taxonomy" id="938273"/>
    <lineage>
        <taxon>unclassified sequences</taxon>
        <taxon>metagenomes</taxon>
        <taxon>ecological metagenomes</taxon>
    </lineage>
</organism>
<dbReference type="NCBIfam" id="NF000594">
    <property type="entry name" value="PRK00015.1-1"/>
    <property type="match status" value="1"/>
</dbReference>